<feature type="domain" description="Response regulatory" evidence="8">
    <location>
        <begin position="7"/>
        <end position="122"/>
    </location>
</feature>
<evidence type="ECO:0000256" key="3">
    <source>
        <dbReference type="ARBA" id="ARBA00022553"/>
    </source>
</evidence>
<dbReference type="InterPro" id="IPR052162">
    <property type="entry name" value="Sensor_kinase/Photoreceptor"/>
</dbReference>
<dbReference type="Proteomes" id="UP000189670">
    <property type="component" value="Unassembled WGS sequence"/>
</dbReference>
<gene>
    <name evidence="9" type="ORF">OMM_00542</name>
</gene>
<dbReference type="InterPro" id="IPR036097">
    <property type="entry name" value="HisK_dim/P_sf"/>
</dbReference>
<dbReference type="SMART" id="SM00387">
    <property type="entry name" value="HATPase_c"/>
    <property type="match status" value="1"/>
</dbReference>
<evidence type="ECO:0000256" key="2">
    <source>
        <dbReference type="ARBA" id="ARBA00012438"/>
    </source>
</evidence>
<keyword evidence="5" id="KW-0418">Kinase</keyword>
<dbReference type="SUPFAM" id="SSF55874">
    <property type="entry name" value="ATPase domain of HSP90 chaperone/DNA topoisomerase II/histidine kinase"/>
    <property type="match status" value="1"/>
</dbReference>
<dbReference type="EMBL" id="ATBP01000027">
    <property type="protein sequence ID" value="ETR74010.1"/>
    <property type="molecule type" value="Genomic_DNA"/>
</dbReference>
<feature type="modified residue" description="4-aspartylphosphate" evidence="6">
    <location>
        <position position="57"/>
    </location>
</feature>
<dbReference type="CDD" id="cd00082">
    <property type="entry name" value="HisKA"/>
    <property type="match status" value="1"/>
</dbReference>
<protein>
    <recommendedName>
        <fullName evidence="2">histidine kinase</fullName>
        <ecNumber evidence="2">2.7.13.3</ecNumber>
    </recommendedName>
</protein>
<dbReference type="SMART" id="SM00448">
    <property type="entry name" value="REC"/>
    <property type="match status" value="1"/>
</dbReference>
<dbReference type="PANTHER" id="PTHR43304:SF1">
    <property type="entry name" value="PAC DOMAIN-CONTAINING PROTEIN"/>
    <property type="match status" value="1"/>
</dbReference>
<dbReference type="Pfam" id="PF00512">
    <property type="entry name" value="HisKA"/>
    <property type="match status" value="1"/>
</dbReference>
<organism evidence="9 10">
    <name type="scientific">Candidatus Magnetoglobus multicellularis str. Araruama</name>
    <dbReference type="NCBI Taxonomy" id="890399"/>
    <lineage>
        <taxon>Bacteria</taxon>
        <taxon>Pseudomonadati</taxon>
        <taxon>Thermodesulfobacteriota</taxon>
        <taxon>Desulfobacteria</taxon>
        <taxon>Desulfobacterales</taxon>
        <taxon>Desulfobacteraceae</taxon>
        <taxon>Candidatus Magnetoglobus</taxon>
    </lineage>
</organism>
<feature type="domain" description="Histidine kinase" evidence="7">
    <location>
        <begin position="153"/>
        <end position="366"/>
    </location>
</feature>
<dbReference type="Gene3D" id="1.10.287.130">
    <property type="match status" value="1"/>
</dbReference>
<evidence type="ECO:0000313" key="10">
    <source>
        <dbReference type="Proteomes" id="UP000189670"/>
    </source>
</evidence>
<dbReference type="InterPro" id="IPR005467">
    <property type="entry name" value="His_kinase_dom"/>
</dbReference>
<dbReference type="InterPro" id="IPR004358">
    <property type="entry name" value="Sig_transdc_His_kin-like_C"/>
</dbReference>
<dbReference type="InterPro" id="IPR003594">
    <property type="entry name" value="HATPase_dom"/>
</dbReference>
<dbReference type="PROSITE" id="PS50110">
    <property type="entry name" value="RESPONSE_REGULATORY"/>
    <property type="match status" value="1"/>
</dbReference>
<dbReference type="Gene3D" id="3.40.50.2300">
    <property type="match status" value="1"/>
</dbReference>
<keyword evidence="4" id="KW-0808">Transferase</keyword>
<evidence type="ECO:0000256" key="5">
    <source>
        <dbReference type="ARBA" id="ARBA00022777"/>
    </source>
</evidence>
<dbReference type="EC" id="2.7.13.3" evidence="2"/>
<dbReference type="InterPro" id="IPR036890">
    <property type="entry name" value="HATPase_C_sf"/>
</dbReference>
<sequence>MNQRTLNVLLIEDNRMDAELFMDVFTNEEDIHIKWVTKLSEATEKIQKNHYDMLLLDLNLPDSTGLDTFNTLKTKAKDIPIVILTGDDNEQNALDAVRMGAQDYLVKKTYDANFLLPRTIRLSIERDHIRKQLNWANKALKEKNDSLNQFVYMVNHDLKVPLNSIIGFSQLLINEIDDNIFKNVKEFSQLIHHSGTKMAFLIEELFAFINAENQAMNMKKVSINDCVDEVTHMLTIEIEKANGQIFRDALPNVIGDNHLLTQVFQNLIGNALKYLDNKSPQIHITYEMLDNKHIIGVKDNGIGIRPEHFNEIFEPFKRLHTQDKYTGTGIGLAICKKIVDRHMGKIWVESESGNGSHFKFYLGTKDQNKARP</sequence>
<dbReference type="FunFam" id="3.30.565.10:FF:000006">
    <property type="entry name" value="Sensor histidine kinase WalK"/>
    <property type="match status" value="1"/>
</dbReference>
<dbReference type="SMART" id="SM00388">
    <property type="entry name" value="HisKA"/>
    <property type="match status" value="1"/>
</dbReference>
<dbReference type="Pfam" id="PF02518">
    <property type="entry name" value="HATPase_c"/>
    <property type="match status" value="1"/>
</dbReference>
<name>A0A1V1PGU1_9BACT</name>
<evidence type="ECO:0000256" key="4">
    <source>
        <dbReference type="ARBA" id="ARBA00022679"/>
    </source>
</evidence>
<dbReference type="PRINTS" id="PR00344">
    <property type="entry name" value="BCTRLSENSOR"/>
</dbReference>
<dbReference type="GO" id="GO:0000155">
    <property type="term" value="F:phosphorelay sensor kinase activity"/>
    <property type="evidence" value="ECO:0007669"/>
    <property type="project" value="InterPro"/>
</dbReference>
<dbReference type="PROSITE" id="PS50109">
    <property type="entry name" value="HIS_KIN"/>
    <property type="match status" value="1"/>
</dbReference>
<dbReference type="InterPro" id="IPR011006">
    <property type="entry name" value="CheY-like_superfamily"/>
</dbReference>
<dbReference type="Pfam" id="PF00072">
    <property type="entry name" value="Response_reg"/>
    <property type="match status" value="1"/>
</dbReference>
<dbReference type="AlphaFoldDB" id="A0A1V1PGU1"/>
<dbReference type="CDD" id="cd00156">
    <property type="entry name" value="REC"/>
    <property type="match status" value="1"/>
</dbReference>
<proteinExistence type="predicted"/>
<comment type="catalytic activity">
    <reaction evidence="1">
        <text>ATP + protein L-histidine = ADP + protein N-phospho-L-histidine.</text>
        <dbReference type="EC" id="2.7.13.3"/>
    </reaction>
</comment>
<evidence type="ECO:0000256" key="6">
    <source>
        <dbReference type="PROSITE-ProRule" id="PRU00169"/>
    </source>
</evidence>
<accession>A0A1V1PGU1</accession>
<evidence type="ECO:0000313" key="9">
    <source>
        <dbReference type="EMBL" id="ETR74010.1"/>
    </source>
</evidence>
<dbReference type="SUPFAM" id="SSF52172">
    <property type="entry name" value="CheY-like"/>
    <property type="match status" value="1"/>
</dbReference>
<evidence type="ECO:0000259" key="7">
    <source>
        <dbReference type="PROSITE" id="PS50109"/>
    </source>
</evidence>
<dbReference type="PANTHER" id="PTHR43304">
    <property type="entry name" value="PHYTOCHROME-LIKE PROTEIN CPH1"/>
    <property type="match status" value="1"/>
</dbReference>
<dbReference type="InterPro" id="IPR001789">
    <property type="entry name" value="Sig_transdc_resp-reg_receiver"/>
</dbReference>
<dbReference type="Gene3D" id="3.30.565.10">
    <property type="entry name" value="Histidine kinase-like ATPase, C-terminal domain"/>
    <property type="match status" value="1"/>
</dbReference>
<dbReference type="SUPFAM" id="SSF47384">
    <property type="entry name" value="Homodimeric domain of signal transducing histidine kinase"/>
    <property type="match status" value="1"/>
</dbReference>
<evidence type="ECO:0000256" key="1">
    <source>
        <dbReference type="ARBA" id="ARBA00000085"/>
    </source>
</evidence>
<evidence type="ECO:0000259" key="8">
    <source>
        <dbReference type="PROSITE" id="PS50110"/>
    </source>
</evidence>
<dbReference type="InterPro" id="IPR003661">
    <property type="entry name" value="HisK_dim/P_dom"/>
</dbReference>
<keyword evidence="3 6" id="KW-0597">Phosphoprotein</keyword>
<reference evidence="10" key="1">
    <citation type="submission" date="2012-11" db="EMBL/GenBank/DDBJ databases">
        <authorList>
            <person name="Lucero-Rivera Y.E."/>
            <person name="Tovar-Ramirez D."/>
        </authorList>
    </citation>
    <scope>NUCLEOTIDE SEQUENCE [LARGE SCALE GENOMIC DNA]</scope>
    <source>
        <strain evidence="10">Araruama</strain>
    </source>
</reference>
<comment type="caution">
    <text evidence="9">The sequence shown here is derived from an EMBL/GenBank/DDBJ whole genome shotgun (WGS) entry which is preliminary data.</text>
</comment>